<evidence type="ECO:0000313" key="1">
    <source>
        <dbReference type="EMBL" id="KKL91634.1"/>
    </source>
</evidence>
<organism evidence="1">
    <name type="scientific">marine sediment metagenome</name>
    <dbReference type="NCBI Taxonomy" id="412755"/>
    <lineage>
        <taxon>unclassified sequences</taxon>
        <taxon>metagenomes</taxon>
        <taxon>ecological metagenomes</taxon>
    </lineage>
</organism>
<reference evidence="1" key="1">
    <citation type="journal article" date="2015" name="Nature">
        <title>Complex archaea that bridge the gap between prokaryotes and eukaryotes.</title>
        <authorList>
            <person name="Spang A."/>
            <person name="Saw J.H."/>
            <person name="Jorgensen S.L."/>
            <person name="Zaremba-Niedzwiedzka K."/>
            <person name="Martijn J."/>
            <person name="Lind A.E."/>
            <person name="van Eijk R."/>
            <person name="Schleper C."/>
            <person name="Guy L."/>
            <person name="Ettema T.J."/>
        </authorList>
    </citation>
    <scope>NUCLEOTIDE SEQUENCE</scope>
</reference>
<comment type="caution">
    <text evidence="1">The sequence shown here is derived from an EMBL/GenBank/DDBJ whole genome shotgun (WGS) entry which is preliminary data.</text>
</comment>
<protein>
    <submittedName>
        <fullName evidence="1">Uncharacterized protein</fullName>
    </submittedName>
</protein>
<name>A0A0F9FYY5_9ZZZZ</name>
<proteinExistence type="predicted"/>
<dbReference type="EMBL" id="LAZR01019681">
    <property type="protein sequence ID" value="KKL91634.1"/>
    <property type="molecule type" value="Genomic_DNA"/>
</dbReference>
<sequence>MLNMSEKCSGQCQSSPTNEDVKIDTQLDNYSGAFVSTF</sequence>
<gene>
    <name evidence="1" type="ORF">LCGC14_1892710</name>
</gene>
<feature type="non-terminal residue" evidence="1">
    <location>
        <position position="38"/>
    </location>
</feature>
<dbReference type="AlphaFoldDB" id="A0A0F9FYY5"/>
<accession>A0A0F9FYY5</accession>